<dbReference type="AlphaFoldDB" id="A0A0M8QWP5"/>
<dbReference type="PATRIC" id="fig|36816.3.peg.216"/>
<evidence type="ECO:0000313" key="3">
    <source>
        <dbReference type="EMBL" id="KOT46791.1"/>
    </source>
</evidence>
<evidence type="ECO:0000256" key="2">
    <source>
        <dbReference type="SAM" id="SignalP"/>
    </source>
</evidence>
<feature type="region of interest" description="Disordered" evidence="1">
    <location>
        <begin position="128"/>
        <end position="152"/>
    </location>
</feature>
<dbReference type="Proteomes" id="UP000037773">
    <property type="component" value="Unassembled WGS sequence"/>
</dbReference>
<keyword evidence="4" id="KW-1185">Reference proteome</keyword>
<dbReference type="PROSITE" id="PS51257">
    <property type="entry name" value="PROKAR_LIPOPROTEIN"/>
    <property type="match status" value="1"/>
</dbReference>
<feature type="compositionally biased region" description="Polar residues" evidence="1">
    <location>
        <begin position="132"/>
        <end position="146"/>
    </location>
</feature>
<organism evidence="3 4">
    <name type="scientific">Streptomyces caelestis</name>
    <dbReference type="NCBI Taxonomy" id="36816"/>
    <lineage>
        <taxon>Bacteria</taxon>
        <taxon>Bacillati</taxon>
        <taxon>Actinomycetota</taxon>
        <taxon>Actinomycetes</taxon>
        <taxon>Kitasatosporales</taxon>
        <taxon>Streptomycetaceae</taxon>
        <taxon>Streptomyces</taxon>
    </lineage>
</organism>
<dbReference type="RefSeq" id="WP_030819422.1">
    <property type="nucleotide sequence ID" value="NZ_LGCN01000001.1"/>
</dbReference>
<feature type="signal peptide" evidence="2">
    <location>
        <begin position="1"/>
        <end position="24"/>
    </location>
</feature>
<comment type="caution">
    <text evidence="3">The sequence shown here is derived from an EMBL/GenBank/DDBJ whole genome shotgun (WGS) entry which is preliminary data.</text>
</comment>
<feature type="chain" id="PRO_5039537103" description="Lipoprotein" evidence="2">
    <location>
        <begin position="25"/>
        <end position="328"/>
    </location>
</feature>
<name>A0A0M8QWP5_9ACTN</name>
<evidence type="ECO:0000256" key="1">
    <source>
        <dbReference type="SAM" id="MobiDB-lite"/>
    </source>
</evidence>
<accession>A0A0M8QWP5</accession>
<dbReference type="OrthoDB" id="4308398at2"/>
<keyword evidence="2" id="KW-0732">Signal</keyword>
<feature type="region of interest" description="Disordered" evidence="1">
    <location>
        <begin position="24"/>
        <end position="59"/>
    </location>
</feature>
<reference evidence="3 4" key="1">
    <citation type="submission" date="2015-07" db="EMBL/GenBank/DDBJ databases">
        <authorList>
            <person name="Noorani M."/>
        </authorList>
    </citation>
    <scope>NUCLEOTIDE SEQUENCE [LARGE SCALE GENOMIC DNA]</scope>
    <source>
        <strain evidence="3 4">NRRL B-24567</strain>
    </source>
</reference>
<sequence>MSVRLRHALPAVLLAGTVVISGCAGSDSGPKADGKPTNSAPRPRPSPSTVLPDGIAKPGTALPVGDGAWTVTLRGFERLPADTELGVPAGSSAYRARVTVANQRAQVATAPRTAVTARYGALGRTAVEATDSGASSSTDEPQQVRPNGSVDRDLKLVLPDQAQGLPVTVTVEATEEGLAEPELLFFEGALPGRAATSPAPQAPQQGAPARQSVTPVGQWNGNVRVGKVTVSGEGSSRAASLELSVVNRSGDPMPGLGTTLRILTGDDLRLAATVRPVYGYRDAAIAPYRTATQTVSFTVPDAAVGGPVTVEAVDAAGSRVTFEGVLGQ</sequence>
<feature type="region of interest" description="Disordered" evidence="1">
    <location>
        <begin position="194"/>
        <end position="218"/>
    </location>
</feature>
<evidence type="ECO:0008006" key="5">
    <source>
        <dbReference type="Google" id="ProtNLM"/>
    </source>
</evidence>
<evidence type="ECO:0000313" key="4">
    <source>
        <dbReference type="Proteomes" id="UP000037773"/>
    </source>
</evidence>
<gene>
    <name evidence="3" type="ORF">ADK41_01000</name>
</gene>
<feature type="compositionally biased region" description="Low complexity" evidence="1">
    <location>
        <begin position="194"/>
        <end position="211"/>
    </location>
</feature>
<dbReference type="EMBL" id="LGCN01000001">
    <property type="protein sequence ID" value="KOT46791.1"/>
    <property type="molecule type" value="Genomic_DNA"/>
</dbReference>
<proteinExistence type="predicted"/>
<protein>
    <recommendedName>
        <fullName evidence="5">Lipoprotein</fullName>
    </recommendedName>
</protein>